<organism evidence="2">
    <name type="scientific">mine drainage metagenome</name>
    <dbReference type="NCBI Taxonomy" id="410659"/>
    <lineage>
        <taxon>unclassified sequences</taxon>
        <taxon>metagenomes</taxon>
        <taxon>ecological metagenomes</taxon>
    </lineage>
</organism>
<evidence type="ECO:0008006" key="3">
    <source>
        <dbReference type="Google" id="ProtNLM"/>
    </source>
</evidence>
<accession>A0A1J5TFB9</accession>
<dbReference type="EMBL" id="MLJW01000010">
    <property type="protein sequence ID" value="OIR14872.1"/>
    <property type="molecule type" value="Genomic_DNA"/>
</dbReference>
<name>A0A1J5TFB9_9ZZZZ</name>
<protein>
    <recommendedName>
        <fullName evidence="3">Antitoxin</fullName>
    </recommendedName>
</protein>
<evidence type="ECO:0000256" key="1">
    <source>
        <dbReference type="ARBA" id="ARBA00009981"/>
    </source>
</evidence>
<comment type="similarity">
    <text evidence="1">Belongs to the phD/YefM antitoxin family.</text>
</comment>
<gene>
    <name evidence="2" type="ORF">GALL_39880</name>
</gene>
<proteinExistence type="inferred from homology"/>
<dbReference type="InterPro" id="IPR036165">
    <property type="entry name" value="YefM-like_sf"/>
</dbReference>
<reference evidence="2" key="1">
    <citation type="submission" date="2016-10" db="EMBL/GenBank/DDBJ databases">
        <title>Sequence of Gallionella enrichment culture.</title>
        <authorList>
            <person name="Poehlein A."/>
            <person name="Muehling M."/>
            <person name="Daniel R."/>
        </authorList>
    </citation>
    <scope>NUCLEOTIDE SEQUENCE</scope>
</reference>
<evidence type="ECO:0000313" key="2">
    <source>
        <dbReference type="EMBL" id="OIR14872.1"/>
    </source>
</evidence>
<comment type="caution">
    <text evidence="2">The sequence shown here is derived from an EMBL/GenBank/DDBJ whole genome shotgun (WGS) entry which is preliminary data.</text>
</comment>
<sequence length="115" mass="12471">MKTRAATIDPILGRLPLFDASTVKNRFRDVAEQAAKGAVAISHYSQPKRVLMAAEEYVRLEKSRRAPLDTLAGQFDGLVAKMQTAKSRKSVRARFGATPSDLGKSAVKAVTANAR</sequence>
<dbReference type="Gene3D" id="3.40.1620.10">
    <property type="entry name" value="YefM-like domain"/>
    <property type="match status" value="1"/>
</dbReference>
<dbReference type="SUPFAM" id="SSF143120">
    <property type="entry name" value="YefM-like"/>
    <property type="match status" value="1"/>
</dbReference>
<dbReference type="AlphaFoldDB" id="A0A1J5TFB9"/>